<dbReference type="PANTHER" id="PTHR42928:SF5">
    <property type="entry name" value="BLR1237 PROTEIN"/>
    <property type="match status" value="1"/>
</dbReference>
<reference evidence="3" key="1">
    <citation type="submission" date="2023-08" db="EMBL/GenBank/DDBJ databases">
        <title>Complete genome sequence of Sinorhizobium chiapanecum ITTG S70 isolated from Acaciella angustissima nodules in Chiapas-Mexico.</title>
        <authorList>
            <person name="Rincon-Rosales R."/>
            <person name="Rogel M.A."/>
            <person name="Rincon-Medina C.I."/>
            <person name="Guerrero G."/>
            <person name="Manzano-Gomez L.A."/>
            <person name="Lopez-Lopez A."/>
            <person name="Rincon Molina F.A."/>
            <person name="Martinez-Romero E."/>
        </authorList>
    </citation>
    <scope>NUCLEOTIDE SEQUENCE</scope>
    <source>
        <strain evidence="3">ITTG S70</strain>
        <plasmid evidence="3">pSchITTGS70d</plasmid>
    </source>
</reference>
<dbReference type="EMBL" id="CP133152">
    <property type="protein sequence ID" value="WVT06919.1"/>
    <property type="molecule type" value="Genomic_DNA"/>
</dbReference>
<accession>A0ABZ2BHF6</accession>
<dbReference type="RefSeq" id="WP_331375941.1">
    <property type="nucleotide sequence ID" value="NZ_CP133152.1"/>
</dbReference>
<dbReference type="InterPro" id="IPR042100">
    <property type="entry name" value="Bug_dom1"/>
</dbReference>
<keyword evidence="2" id="KW-0732">Signal</keyword>
<protein>
    <submittedName>
        <fullName evidence="3">Tripartite tricarboxylate transporter substrate-binding protein</fullName>
    </submittedName>
</protein>
<keyword evidence="3" id="KW-0614">Plasmid</keyword>
<feature type="chain" id="PRO_5045742032" evidence="2">
    <location>
        <begin position="26"/>
        <end position="333"/>
    </location>
</feature>
<organism evidence="3 4">
    <name type="scientific">Sinorhizobium chiapasense</name>
    <dbReference type="NCBI Taxonomy" id="501572"/>
    <lineage>
        <taxon>Bacteria</taxon>
        <taxon>Pseudomonadati</taxon>
        <taxon>Pseudomonadota</taxon>
        <taxon>Alphaproteobacteria</taxon>
        <taxon>Hyphomicrobiales</taxon>
        <taxon>Rhizobiaceae</taxon>
        <taxon>Sinorhizobium/Ensifer group</taxon>
        <taxon>Sinorhizobium</taxon>
    </lineage>
</organism>
<gene>
    <name evidence="3" type="ORF">RB548_29490</name>
</gene>
<evidence type="ECO:0000313" key="3">
    <source>
        <dbReference type="EMBL" id="WVT06919.1"/>
    </source>
</evidence>
<geneLocation type="plasmid" evidence="3 4">
    <name>pSchITTGS70d</name>
</geneLocation>
<dbReference type="PROSITE" id="PS51257">
    <property type="entry name" value="PROKAR_LIPOPROTEIN"/>
    <property type="match status" value="1"/>
</dbReference>
<evidence type="ECO:0000256" key="2">
    <source>
        <dbReference type="SAM" id="SignalP"/>
    </source>
</evidence>
<evidence type="ECO:0000256" key="1">
    <source>
        <dbReference type="ARBA" id="ARBA00006987"/>
    </source>
</evidence>
<keyword evidence="4" id="KW-1185">Reference proteome</keyword>
<evidence type="ECO:0000313" key="4">
    <source>
        <dbReference type="Proteomes" id="UP001432360"/>
    </source>
</evidence>
<dbReference type="Proteomes" id="UP001432360">
    <property type="component" value="Plasmid pSchITTGS70d"/>
</dbReference>
<dbReference type="SUPFAM" id="SSF53850">
    <property type="entry name" value="Periplasmic binding protein-like II"/>
    <property type="match status" value="1"/>
</dbReference>
<proteinExistence type="inferred from homology"/>
<comment type="similarity">
    <text evidence="1">Belongs to the UPF0065 (bug) family.</text>
</comment>
<feature type="signal peptide" evidence="2">
    <location>
        <begin position="1"/>
        <end position="25"/>
    </location>
</feature>
<dbReference type="Pfam" id="PF03401">
    <property type="entry name" value="TctC"/>
    <property type="match status" value="1"/>
</dbReference>
<sequence length="333" mass="35078">MSIFSRGIAAGAALLACGWATIAIAQSGPEYFNGKTVNYIIATEPGGGYDTYGRLVCEFMQKHLPGSTFVVRNMPGAGNLLGANYIAASKPDGLTIGSFNTGLVYSQLSGNEGVRFDLTKMSWIGKAASDPRVVVVAADANIKDFKALQDLDKKLKFSTSGTGSASEVNTTILVSALKLPIDVISGYSGNDDQLAIMRGEVQGVISSRSSFEPFVKDGHGKFLAQIGGSDTDVPQLATLVDNEEAQKAIALVESQSDISRLTVGPEGIPGDILKTLRDAYSAAISDPEFIAKANTLGLPLDPAVGDEVADLVKKALDQSPEMVEFLKHALKKD</sequence>
<dbReference type="Gene3D" id="3.40.190.10">
    <property type="entry name" value="Periplasmic binding protein-like II"/>
    <property type="match status" value="1"/>
</dbReference>
<name>A0ABZ2BHF6_9HYPH</name>
<dbReference type="InterPro" id="IPR005064">
    <property type="entry name" value="BUG"/>
</dbReference>
<dbReference type="Gene3D" id="3.40.190.150">
    <property type="entry name" value="Bordetella uptake gene, domain 1"/>
    <property type="match status" value="1"/>
</dbReference>
<dbReference type="PANTHER" id="PTHR42928">
    <property type="entry name" value="TRICARBOXYLATE-BINDING PROTEIN"/>
    <property type="match status" value="1"/>
</dbReference>